<evidence type="ECO:0000313" key="2">
    <source>
        <dbReference type="EMBL" id="KAL0635137.1"/>
    </source>
</evidence>
<feature type="domain" description="Arb2" evidence="1">
    <location>
        <begin position="16"/>
        <end position="300"/>
    </location>
</feature>
<dbReference type="PANTHER" id="PTHR21357:SF4">
    <property type="entry name" value="FAM172 FAMILY PROTEIN HOMOLOG CG10038"/>
    <property type="match status" value="1"/>
</dbReference>
<protein>
    <recommendedName>
        <fullName evidence="1">Arb2 domain-containing protein</fullName>
    </recommendedName>
</protein>
<name>A0ABR3GGQ9_9PEZI</name>
<dbReference type="PANTHER" id="PTHR21357">
    <property type="entry name" value="FAM172 FAMILY PROTEIN HOMOLOG CG10038"/>
    <property type="match status" value="1"/>
</dbReference>
<evidence type="ECO:0000259" key="1">
    <source>
        <dbReference type="Pfam" id="PF22749"/>
    </source>
</evidence>
<dbReference type="Pfam" id="PF22749">
    <property type="entry name" value="Arb2"/>
    <property type="match status" value="1"/>
</dbReference>
<proteinExistence type="predicted"/>
<dbReference type="InterPro" id="IPR048263">
    <property type="entry name" value="Arb2"/>
</dbReference>
<keyword evidence="3" id="KW-1185">Reference proteome</keyword>
<dbReference type="InterPro" id="IPR053858">
    <property type="entry name" value="Arb2_dom"/>
</dbReference>
<reference evidence="2 3" key="1">
    <citation type="submission" date="2024-02" db="EMBL/GenBank/DDBJ databases">
        <title>Discinaceae phylogenomics.</title>
        <authorList>
            <person name="Dirks A.C."/>
            <person name="James T.Y."/>
        </authorList>
    </citation>
    <scope>NUCLEOTIDE SEQUENCE [LARGE SCALE GENOMIC DNA]</scope>
    <source>
        <strain evidence="2 3">ACD0624</strain>
    </source>
</reference>
<dbReference type="EMBL" id="JBBBZM010000077">
    <property type="protein sequence ID" value="KAL0635137.1"/>
    <property type="molecule type" value="Genomic_DNA"/>
</dbReference>
<accession>A0ABR3GGQ9</accession>
<dbReference type="Proteomes" id="UP001447188">
    <property type="component" value="Unassembled WGS sequence"/>
</dbReference>
<evidence type="ECO:0000313" key="3">
    <source>
        <dbReference type="Proteomes" id="UP001447188"/>
    </source>
</evidence>
<gene>
    <name evidence="2" type="ORF">Q9L58_005958</name>
</gene>
<sequence>MFRRKAKPAKAKEVEFPINLEELGLFINDQDQLRQIENPDEPFEYYIHGKSNGYVYDKKLAAPPREKERMNERRREAVDECLRRIVIQRLEDMGMKKVALPLGAAPDEPHLSILISENLETCKKVLILSPDSSGGNLGVWGIRQMQQDTINFGSMVDTVRHANEDGYAVVILNPSQTIWDYEAKTPMNFLSWKAKDKKTAALDHAKNSIPGNKTPEDHVEYVFNNVLRPMVLKDAEIDVIAGGFSAYSIVKYLNSNWDEWKGRMFAMAFSESSHAINNITSEDFRLFLRLRTRNYIVHNDTRGEYLLDPRFGCATYSSATMFPQAIIPECRELLREYLRNAHDNPGNCNPDVPVILGDIPDRDEWLEQLSSMKEGNPAFGWDAPIPAEMSADDAKISEITV</sequence>
<comment type="caution">
    <text evidence="2">The sequence shown here is derived from an EMBL/GenBank/DDBJ whole genome shotgun (WGS) entry which is preliminary data.</text>
</comment>
<organism evidence="2 3">
    <name type="scientific">Discina gigas</name>
    <dbReference type="NCBI Taxonomy" id="1032678"/>
    <lineage>
        <taxon>Eukaryota</taxon>
        <taxon>Fungi</taxon>
        <taxon>Dikarya</taxon>
        <taxon>Ascomycota</taxon>
        <taxon>Pezizomycotina</taxon>
        <taxon>Pezizomycetes</taxon>
        <taxon>Pezizales</taxon>
        <taxon>Discinaceae</taxon>
        <taxon>Discina</taxon>
    </lineage>
</organism>